<sequence length="17" mass="1830">MDKTRPVGIGPFLKLGT</sequence>
<protein>
    <submittedName>
        <fullName evidence="1">Uncharacterized protein</fullName>
    </submittedName>
</protein>
<accession>A0AAN8Y2G5</accession>
<name>A0AAN8Y2G5_SOLBU</name>
<gene>
    <name evidence="1" type="ORF">RDI58_023922</name>
</gene>
<organism evidence="1 2">
    <name type="scientific">Solanum bulbocastanum</name>
    <name type="common">Wild potato</name>
    <dbReference type="NCBI Taxonomy" id="147425"/>
    <lineage>
        <taxon>Eukaryota</taxon>
        <taxon>Viridiplantae</taxon>
        <taxon>Streptophyta</taxon>
        <taxon>Embryophyta</taxon>
        <taxon>Tracheophyta</taxon>
        <taxon>Spermatophyta</taxon>
        <taxon>Magnoliopsida</taxon>
        <taxon>eudicotyledons</taxon>
        <taxon>Gunneridae</taxon>
        <taxon>Pentapetalae</taxon>
        <taxon>asterids</taxon>
        <taxon>lamiids</taxon>
        <taxon>Solanales</taxon>
        <taxon>Solanaceae</taxon>
        <taxon>Solanoideae</taxon>
        <taxon>Solaneae</taxon>
        <taxon>Solanum</taxon>
    </lineage>
</organism>
<dbReference type="Proteomes" id="UP001371456">
    <property type="component" value="Unassembled WGS sequence"/>
</dbReference>
<keyword evidence="2" id="KW-1185">Reference proteome</keyword>
<dbReference type="EMBL" id="JBANQN010000010">
    <property type="protein sequence ID" value="KAK6777205.1"/>
    <property type="molecule type" value="Genomic_DNA"/>
</dbReference>
<comment type="caution">
    <text evidence="1">The sequence shown here is derived from an EMBL/GenBank/DDBJ whole genome shotgun (WGS) entry which is preliminary data.</text>
</comment>
<reference evidence="1 2" key="1">
    <citation type="submission" date="2024-02" db="EMBL/GenBank/DDBJ databases">
        <title>de novo genome assembly of Solanum bulbocastanum strain 11H21.</title>
        <authorList>
            <person name="Hosaka A.J."/>
        </authorList>
    </citation>
    <scope>NUCLEOTIDE SEQUENCE [LARGE SCALE GENOMIC DNA]</scope>
    <source>
        <tissue evidence="1">Young leaves</tissue>
    </source>
</reference>
<evidence type="ECO:0000313" key="1">
    <source>
        <dbReference type="EMBL" id="KAK6777205.1"/>
    </source>
</evidence>
<proteinExistence type="predicted"/>
<dbReference type="AlphaFoldDB" id="A0AAN8Y2G5"/>
<evidence type="ECO:0000313" key="2">
    <source>
        <dbReference type="Proteomes" id="UP001371456"/>
    </source>
</evidence>